<name>A0ABT1FPL4_9BACT</name>
<dbReference type="RefSeq" id="WP_253528725.1">
    <property type="nucleotide sequence ID" value="NZ_JAMZEL010000005.1"/>
</dbReference>
<dbReference type="EMBL" id="JAMZEL010000005">
    <property type="protein sequence ID" value="MCP1383682.1"/>
    <property type="molecule type" value="Genomic_DNA"/>
</dbReference>
<gene>
    <name evidence="1" type="ORF">NCI00_14645</name>
</gene>
<comment type="caution">
    <text evidence="1">The sequence shown here is derived from an EMBL/GenBank/DDBJ whole genome shotgun (WGS) entry which is preliminary data.</text>
</comment>
<keyword evidence="2" id="KW-1185">Reference proteome</keyword>
<organism evidence="1 2">
    <name type="scientific">Runella salmonicolor</name>
    <dbReference type="NCBI Taxonomy" id="2950278"/>
    <lineage>
        <taxon>Bacteria</taxon>
        <taxon>Pseudomonadati</taxon>
        <taxon>Bacteroidota</taxon>
        <taxon>Cytophagia</taxon>
        <taxon>Cytophagales</taxon>
        <taxon>Spirosomataceae</taxon>
        <taxon>Runella</taxon>
    </lineage>
</organism>
<reference evidence="1 2" key="1">
    <citation type="submission" date="2022-06" db="EMBL/GenBank/DDBJ databases">
        <title>Runella sp. S5 genome sequencing.</title>
        <authorList>
            <person name="Park S."/>
        </authorList>
    </citation>
    <scope>NUCLEOTIDE SEQUENCE [LARGE SCALE GENOMIC DNA]</scope>
    <source>
        <strain evidence="1 2">S5</strain>
    </source>
</reference>
<sequence length="273" mass="32075">MTHFAAVLDISTFAWNQEDFNKNKHYYYHLISLAPTVYKQVKDNRVPILLRKQLYYLLMSDFPYCSINEINPDYSTLTLSFLASTDWFPYEDGDASTVSISPNIVKDYFSDDLKHESYSQILHLCVNEATGYKFIAYNYFHNHAENLRITKQTKPVEIDSLWYQSEDDVVQFFEKYQIKFKHNPKHDQYKAGGKVSPLSCYNEREGDTTKAQNLLRTSYLLDNDYYNFDAENRVYVRFVDSNDGTYHGFDVSDEGGNIPNKIKNKFNKNGRKF</sequence>
<accession>A0ABT1FPL4</accession>
<evidence type="ECO:0000313" key="1">
    <source>
        <dbReference type="EMBL" id="MCP1383682.1"/>
    </source>
</evidence>
<proteinExistence type="predicted"/>
<evidence type="ECO:0000313" key="2">
    <source>
        <dbReference type="Proteomes" id="UP001204772"/>
    </source>
</evidence>
<dbReference type="Proteomes" id="UP001204772">
    <property type="component" value="Unassembled WGS sequence"/>
</dbReference>
<protein>
    <submittedName>
        <fullName evidence="1">Uncharacterized protein</fullName>
    </submittedName>
</protein>